<evidence type="ECO:0000256" key="2">
    <source>
        <dbReference type="ARBA" id="ARBA00022490"/>
    </source>
</evidence>
<comment type="subcellular location">
    <subcellularLocation>
        <location evidence="1">Cytoplasm</location>
    </subcellularLocation>
</comment>
<dbReference type="Pfam" id="PF13374">
    <property type="entry name" value="TPR_10"/>
    <property type="match status" value="1"/>
</dbReference>
<dbReference type="InterPro" id="IPR011990">
    <property type="entry name" value="TPR-like_helical_dom_sf"/>
</dbReference>
<reference evidence="6" key="1">
    <citation type="journal article" date="2023" name="Mol. Phylogenet. Evol.">
        <title>Genome-scale phylogeny and comparative genomics of the fungal order Sordariales.</title>
        <authorList>
            <person name="Hensen N."/>
            <person name="Bonometti L."/>
            <person name="Westerberg I."/>
            <person name="Brannstrom I.O."/>
            <person name="Guillou S."/>
            <person name="Cros-Aarteil S."/>
            <person name="Calhoun S."/>
            <person name="Haridas S."/>
            <person name="Kuo A."/>
            <person name="Mondo S."/>
            <person name="Pangilinan J."/>
            <person name="Riley R."/>
            <person name="LaButti K."/>
            <person name="Andreopoulos B."/>
            <person name="Lipzen A."/>
            <person name="Chen C."/>
            <person name="Yan M."/>
            <person name="Daum C."/>
            <person name="Ng V."/>
            <person name="Clum A."/>
            <person name="Steindorff A."/>
            <person name="Ohm R.A."/>
            <person name="Martin F."/>
            <person name="Silar P."/>
            <person name="Natvig D.O."/>
            <person name="Lalanne C."/>
            <person name="Gautier V."/>
            <person name="Ament-Velasquez S.L."/>
            <person name="Kruys A."/>
            <person name="Hutchinson M.I."/>
            <person name="Powell A.J."/>
            <person name="Barry K."/>
            <person name="Miller A.N."/>
            <person name="Grigoriev I.V."/>
            <person name="Debuchy R."/>
            <person name="Gladieux P."/>
            <person name="Hiltunen Thoren M."/>
            <person name="Johannesson H."/>
        </authorList>
    </citation>
    <scope>NUCLEOTIDE SEQUENCE [LARGE SCALE GENOMIC DNA]</scope>
    <source>
        <strain evidence="6">CBS 340.73</strain>
    </source>
</reference>
<dbReference type="EMBL" id="MU854176">
    <property type="protein sequence ID" value="KAK3933485.1"/>
    <property type="molecule type" value="Genomic_DNA"/>
</dbReference>
<protein>
    <recommendedName>
        <fullName evidence="7">Kinesin light chain</fullName>
    </recommendedName>
</protein>
<dbReference type="GO" id="GO:0007018">
    <property type="term" value="P:microtubule-based movement"/>
    <property type="evidence" value="ECO:0007669"/>
    <property type="project" value="TreeGrafter"/>
</dbReference>
<dbReference type="PANTHER" id="PTHR45783">
    <property type="entry name" value="KINESIN LIGHT CHAIN"/>
    <property type="match status" value="1"/>
</dbReference>
<evidence type="ECO:0008006" key="7">
    <source>
        <dbReference type="Google" id="ProtNLM"/>
    </source>
</evidence>
<feature type="non-terminal residue" evidence="5">
    <location>
        <position position="1"/>
    </location>
</feature>
<evidence type="ECO:0000313" key="6">
    <source>
        <dbReference type="Proteomes" id="UP001303473"/>
    </source>
</evidence>
<evidence type="ECO:0000256" key="4">
    <source>
        <dbReference type="ARBA" id="ARBA00022803"/>
    </source>
</evidence>
<comment type="caution">
    <text evidence="5">The sequence shown here is derived from an EMBL/GenBank/DDBJ whole genome shotgun (WGS) entry which is preliminary data.</text>
</comment>
<evidence type="ECO:0000313" key="5">
    <source>
        <dbReference type="EMBL" id="KAK3933485.1"/>
    </source>
</evidence>
<proteinExistence type="predicted"/>
<gene>
    <name evidence="5" type="ORF">QBC46DRAFT_275652</name>
</gene>
<dbReference type="GO" id="GO:0005737">
    <property type="term" value="C:cytoplasm"/>
    <property type="evidence" value="ECO:0007669"/>
    <property type="project" value="UniProtKB-SubCell"/>
</dbReference>
<dbReference type="InterPro" id="IPR002151">
    <property type="entry name" value="Kinesin_light"/>
</dbReference>
<evidence type="ECO:0000256" key="3">
    <source>
        <dbReference type="ARBA" id="ARBA00022737"/>
    </source>
</evidence>
<organism evidence="5 6">
    <name type="scientific">Diplogelasinospora grovesii</name>
    <dbReference type="NCBI Taxonomy" id="303347"/>
    <lineage>
        <taxon>Eukaryota</taxon>
        <taxon>Fungi</taxon>
        <taxon>Dikarya</taxon>
        <taxon>Ascomycota</taxon>
        <taxon>Pezizomycotina</taxon>
        <taxon>Sordariomycetes</taxon>
        <taxon>Sordariomycetidae</taxon>
        <taxon>Sordariales</taxon>
        <taxon>Diplogelasinosporaceae</taxon>
        <taxon>Diplogelasinospora</taxon>
    </lineage>
</organism>
<keyword evidence="6" id="KW-1185">Reference proteome</keyword>
<keyword evidence="4" id="KW-0802">TPR repeat</keyword>
<sequence>SMNNLALTLKSQGKYEEAEPLHRQALELFEKVLGRENPSTERCRHNLVDCLRAKNSTATAAVNRTETRQ</sequence>
<dbReference type="Gene3D" id="1.25.40.10">
    <property type="entry name" value="Tetratricopeptide repeat domain"/>
    <property type="match status" value="1"/>
</dbReference>
<dbReference type="AlphaFoldDB" id="A0AAN6RY44"/>
<keyword evidence="3" id="KW-0677">Repeat</keyword>
<accession>A0AAN6RY44</accession>
<dbReference type="Proteomes" id="UP001303473">
    <property type="component" value="Unassembled WGS sequence"/>
</dbReference>
<dbReference type="GO" id="GO:0019894">
    <property type="term" value="F:kinesin binding"/>
    <property type="evidence" value="ECO:0007669"/>
    <property type="project" value="TreeGrafter"/>
</dbReference>
<name>A0AAN6RY44_9PEZI</name>
<evidence type="ECO:0000256" key="1">
    <source>
        <dbReference type="ARBA" id="ARBA00004496"/>
    </source>
</evidence>
<dbReference type="PANTHER" id="PTHR45783:SF3">
    <property type="entry name" value="KINESIN LIGHT CHAIN"/>
    <property type="match status" value="1"/>
</dbReference>
<dbReference type="GO" id="GO:0005871">
    <property type="term" value="C:kinesin complex"/>
    <property type="evidence" value="ECO:0007669"/>
    <property type="project" value="InterPro"/>
</dbReference>
<keyword evidence="2" id="KW-0963">Cytoplasm</keyword>
<dbReference type="SUPFAM" id="SSF48452">
    <property type="entry name" value="TPR-like"/>
    <property type="match status" value="1"/>
</dbReference>